<reference evidence="2" key="3">
    <citation type="submission" date="2024-02" db="EMBL/GenBank/DDBJ databases">
        <title>Comparative genomics of Cryptococcus and Kwoniella reveals pathogenesis evolution and contrasting modes of karyotype evolution via chromosome fusion or intercentromeric recombination.</title>
        <authorList>
            <person name="Coelho M.A."/>
            <person name="David-Palma M."/>
            <person name="Shea T."/>
            <person name="Bowers K."/>
            <person name="McGinley-Smith S."/>
            <person name="Mohammad A.W."/>
            <person name="Gnirke A."/>
            <person name="Yurkov A.M."/>
            <person name="Nowrousian M."/>
            <person name="Sun S."/>
            <person name="Cuomo C.A."/>
            <person name="Heitman J."/>
        </authorList>
    </citation>
    <scope>NUCLEOTIDE SEQUENCE</scope>
    <source>
        <strain evidence="2">CBS 10117</strain>
    </source>
</reference>
<name>A0A1A6ABC9_9TREE</name>
<sequence>MTADPSNDGYNSPFNLSLLPQEVCDHLLSTFSTSCGAPTLLSLMRLSRECYEHFSPALYCHIVLDSRSSKLLFKGLNFPLEYNAIHTQWAKEREERDKELKRERESQRSSWAWWSKWGSGESRQGKKKSGGGVMRDAKSKIEEGEGVGAKHHRQLNSLDRNDALTKIRNVDDLDLVGDPLKDLKMKDALSVHLRKFNHLQNVKSITIESFEGLYHLSETLKSASSISRYGFALRHTHESYVDVDTGPHGKDNGQDREPRFLEGVEGLYLNSNIRCPSRYTSKGSKEEYFMDHDEISMTTLMEDYMWYIKQNLKPRKVCLDIKATYPSTVGRNIKSIGEGWYLDEFTVHIQLPQTPNASSKSDLSQAMGTGKTTDIGQMSAFEYLKANLGDLETDSGPGGGAGRGEGLPNTKKIRFIFQYSCTQDPACFNVSPKMMAKKEIVGGAGETWELVDRTCWDCLSWILRKVEEDDWIERNSYFPNEEEVSSQCQENVQCTQLDLDKEKRKEKEKEKDRVKIKPVVEIINLPCLRGLTQESMRSSAMTETSGDSTSRLGNDGMILAHGDELTDDWSAARSAWLERSFRILSKDD</sequence>
<evidence type="ECO:0000313" key="1">
    <source>
        <dbReference type="EMBL" id="OBR87358.1"/>
    </source>
</evidence>
<reference evidence="2" key="2">
    <citation type="submission" date="2013-07" db="EMBL/GenBank/DDBJ databases">
        <authorList>
            <consortium name="The Broad Institute Genome Sequencing Platform"/>
            <person name="Cuomo C."/>
            <person name="Litvintseva A."/>
            <person name="Chen Y."/>
            <person name="Heitman J."/>
            <person name="Sun S."/>
            <person name="Springer D."/>
            <person name="Dromer F."/>
            <person name="Young S.K."/>
            <person name="Zeng Q."/>
            <person name="Gargeya S."/>
            <person name="Fitzgerald M."/>
            <person name="Abouelleil A."/>
            <person name="Alvarado L."/>
            <person name="Berlin A.M."/>
            <person name="Chapman S.B."/>
            <person name="Dewar J."/>
            <person name="Goldberg J."/>
            <person name="Griggs A."/>
            <person name="Gujja S."/>
            <person name="Hansen M."/>
            <person name="Howarth C."/>
            <person name="Imamovic A."/>
            <person name="Larimer J."/>
            <person name="McCowan C."/>
            <person name="Murphy C."/>
            <person name="Pearson M."/>
            <person name="Priest M."/>
            <person name="Roberts A."/>
            <person name="Saif S."/>
            <person name="Shea T."/>
            <person name="Sykes S."/>
            <person name="Wortman J."/>
            <person name="Nusbaum C."/>
            <person name="Birren B."/>
        </authorList>
    </citation>
    <scope>NUCLEOTIDE SEQUENCE</scope>
    <source>
        <strain evidence="2">CBS 10117</strain>
    </source>
</reference>
<keyword evidence="3" id="KW-1185">Reference proteome</keyword>
<reference evidence="1" key="1">
    <citation type="submission" date="2013-07" db="EMBL/GenBank/DDBJ databases">
        <title>The Genome Sequence of Cryptococcus dejecticola CBS10117.</title>
        <authorList>
            <consortium name="The Broad Institute Genome Sequencing Platform"/>
            <person name="Cuomo C."/>
            <person name="Litvintseva A."/>
            <person name="Chen Y."/>
            <person name="Heitman J."/>
            <person name="Sun S."/>
            <person name="Springer D."/>
            <person name="Dromer F."/>
            <person name="Young S.K."/>
            <person name="Zeng Q."/>
            <person name="Gargeya S."/>
            <person name="Fitzgerald M."/>
            <person name="Abouelleil A."/>
            <person name="Alvarado L."/>
            <person name="Berlin A.M."/>
            <person name="Chapman S.B."/>
            <person name="Dewar J."/>
            <person name="Goldberg J."/>
            <person name="Griggs A."/>
            <person name="Gujja S."/>
            <person name="Hansen M."/>
            <person name="Howarth C."/>
            <person name="Imamovic A."/>
            <person name="Larimer J."/>
            <person name="McCowan C."/>
            <person name="Murphy C."/>
            <person name="Pearson M."/>
            <person name="Priest M."/>
            <person name="Roberts A."/>
            <person name="Saif S."/>
            <person name="Shea T."/>
            <person name="Sykes S."/>
            <person name="Wortman J."/>
            <person name="Nusbaum C."/>
            <person name="Birren B."/>
        </authorList>
    </citation>
    <scope>NUCLEOTIDE SEQUENCE [LARGE SCALE GENOMIC DNA]</scope>
    <source>
        <strain evidence="1">CBS 10117</strain>
    </source>
</reference>
<accession>A0A1A6ABC9</accession>
<dbReference type="EMBL" id="CP144531">
    <property type="protein sequence ID" value="WWC59738.1"/>
    <property type="molecule type" value="Genomic_DNA"/>
</dbReference>
<evidence type="ECO:0008006" key="4">
    <source>
        <dbReference type="Google" id="ProtNLM"/>
    </source>
</evidence>
<dbReference type="GeneID" id="28965259"/>
<evidence type="ECO:0000313" key="3">
    <source>
        <dbReference type="Proteomes" id="UP000078595"/>
    </source>
</evidence>
<dbReference type="RefSeq" id="XP_018265200.1">
    <property type="nucleotide sequence ID" value="XM_018404919.1"/>
</dbReference>
<protein>
    <recommendedName>
        <fullName evidence="4">F-box domain-containing protein</fullName>
    </recommendedName>
</protein>
<dbReference type="Proteomes" id="UP000078595">
    <property type="component" value="Chromosome 2"/>
</dbReference>
<organism evidence="1">
    <name type="scientific">Kwoniella dejecticola CBS 10117</name>
    <dbReference type="NCBI Taxonomy" id="1296121"/>
    <lineage>
        <taxon>Eukaryota</taxon>
        <taxon>Fungi</taxon>
        <taxon>Dikarya</taxon>
        <taxon>Basidiomycota</taxon>
        <taxon>Agaricomycotina</taxon>
        <taxon>Tremellomycetes</taxon>
        <taxon>Tremellales</taxon>
        <taxon>Cryptococcaceae</taxon>
        <taxon>Kwoniella</taxon>
    </lineage>
</organism>
<gene>
    <name evidence="1" type="ORF">I303_01560</name>
    <name evidence="2" type="ORF">I303_102300</name>
</gene>
<evidence type="ECO:0000313" key="2">
    <source>
        <dbReference type="EMBL" id="WWC59738.1"/>
    </source>
</evidence>
<dbReference type="OrthoDB" id="10512932at2759"/>
<dbReference type="VEuPathDB" id="FungiDB:I303_01560"/>
<dbReference type="KEGG" id="kdj:28965259"/>
<dbReference type="AlphaFoldDB" id="A0A1A6ABC9"/>
<dbReference type="EMBL" id="KI894028">
    <property type="protein sequence ID" value="OBR87358.1"/>
    <property type="molecule type" value="Genomic_DNA"/>
</dbReference>
<proteinExistence type="predicted"/>